<organism evidence="2 3">
    <name type="scientific">Pleurotus ostreatus (strain PC15)</name>
    <name type="common">Oyster mushroom</name>
    <dbReference type="NCBI Taxonomy" id="1137138"/>
    <lineage>
        <taxon>Eukaryota</taxon>
        <taxon>Fungi</taxon>
        <taxon>Dikarya</taxon>
        <taxon>Basidiomycota</taxon>
        <taxon>Agaricomycotina</taxon>
        <taxon>Agaricomycetes</taxon>
        <taxon>Agaricomycetidae</taxon>
        <taxon>Agaricales</taxon>
        <taxon>Pleurotineae</taxon>
        <taxon>Pleurotaceae</taxon>
        <taxon>Pleurotus</taxon>
    </lineage>
</organism>
<dbReference type="AlphaFoldDB" id="A0A067NAD1"/>
<dbReference type="HOGENOM" id="CLU_114237_0_0_1"/>
<reference evidence="3" key="1">
    <citation type="journal article" date="2014" name="Proc. Natl. Acad. Sci. U.S.A.">
        <title>Extensive sampling of basidiomycete genomes demonstrates inadequacy of the white-rot/brown-rot paradigm for wood decay fungi.</title>
        <authorList>
            <person name="Riley R."/>
            <person name="Salamov A.A."/>
            <person name="Brown D.W."/>
            <person name="Nagy L.G."/>
            <person name="Floudas D."/>
            <person name="Held B.W."/>
            <person name="Levasseur A."/>
            <person name="Lombard V."/>
            <person name="Morin E."/>
            <person name="Otillar R."/>
            <person name="Lindquist E.A."/>
            <person name="Sun H."/>
            <person name="LaButti K.M."/>
            <person name="Schmutz J."/>
            <person name="Jabbour D."/>
            <person name="Luo H."/>
            <person name="Baker S.E."/>
            <person name="Pisabarro A.G."/>
            <person name="Walton J.D."/>
            <person name="Blanchette R.A."/>
            <person name="Henrissat B."/>
            <person name="Martin F."/>
            <person name="Cullen D."/>
            <person name="Hibbett D.S."/>
            <person name="Grigoriev I.V."/>
        </authorList>
    </citation>
    <scope>NUCLEOTIDE SEQUENCE [LARGE SCALE GENOMIC DNA]</scope>
    <source>
        <strain evidence="3">PC15</strain>
    </source>
</reference>
<protein>
    <recommendedName>
        <fullName evidence="4">Extracellular membrane protein CFEM domain-containing protein</fullName>
    </recommendedName>
</protein>
<evidence type="ECO:0000313" key="2">
    <source>
        <dbReference type="EMBL" id="KDQ23890.1"/>
    </source>
</evidence>
<evidence type="ECO:0000313" key="3">
    <source>
        <dbReference type="Proteomes" id="UP000027073"/>
    </source>
</evidence>
<dbReference type="VEuPathDB" id="FungiDB:PLEOSDRAFT_1090620"/>
<feature type="signal peptide" evidence="1">
    <location>
        <begin position="1"/>
        <end position="22"/>
    </location>
</feature>
<dbReference type="InParanoid" id="A0A067NAD1"/>
<sequence length="183" mass="19460">MMMNALLFTAILLSIFHSFTLAAPRTLGSTSLHRRTDPFFPEEPPSCPKCAQDYPSINSCAQAAPVLANFTNIIFNPGAFIDVIKCACADTFQAAFPQCVDCFIRTNQTDVLDTPDLPSVLDGMRTICGMSSSILGNVSGANGELTSASPTPTPTAVPSNSAIESYLVNLLYVLPIPLGLLVL</sequence>
<feature type="chain" id="PRO_5001645468" description="Extracellular membrane protein CFEM domain-containing protein" evidence="1">
    <location>
        <begin position="23"/>
        <end position="183"/>
    </location>
</feature>
<accession>A0A067NAD1</accession>
<evidence type="ECO:0008006" key="4">
    <source>
        <dbReference type="Google" id="ProtNLM"/>
    </source>
</evidence>
<keyword evidence="1" id="KW-0732">Signal</keyword>
<evidence type="ECO:0000256" key="1">
    <source>
        <dbReference type="SAM" id="SignalP"/>
    </source>
</evidence>
<name>A0A067NAD1_PLEO1</name>
<proteinExistence type="predicted"/>
<dbReference type="EMBL" id="KL198012">
    <property type="protein sequence ID" value="KDQ23890.1"/>
    <property type="molecule type" value="Genomic_DNA"/>
</dbReference>
<dbReference type="OrthoDB" id="3361196at2759"/>
<gene>
    <name evidence="2" type="ORF">PLEOSDRAFT_1090620</name>
</gene>
<dbReference type="Proteomes" id="UP000027073">
    <property type="component" value="Unassembled WGS sequence"/>
</dbReference>